<sequence length="216" mass="25702">MQFYAMNLNISIISDPVSPKQRSINCTSSKQTFNLQASAFQEKSTRQNFLSRKWGTINEAHPELMNISQFCRNQLKKRYQSFIQKLRGQFSALQEKLWKMDQSLIEIVLRFENLFEFSRISEILEATNIIFYLNQIRGLQFSNQVIIAQQYIYSSQFQKFLPLTVLFKYNHNHYQRNRCNFQLALNKFIEILSDQLITIISRIILFGQDERSMKNL</sequence>
<dbReference type="Proteomes" id="UP001642409">
    <property type="component" value="Unassembled WGS sequence"/>
</dbReference>
<dbReference type="EMBL" id="CAXDID020000417">
    <property type="protein sequence ID" value="CAL6089225.1"/>
    <property type="molecule type" value="Genomic_DNA"/>
</dbReference>
<proteinExistence type="predicted"/>
<evidence type="ECO:0000313" key="1">
    <source>
        <dbReference type="EMBL" id="CAI9934601.1"/>
    </source>
</evidence>
<dbReference type="AlphaFoldDB" id="A0AA86TZN8"/>
<evidence type="ECO:0000313" key="2">
    <source>
        <dbReference type="EMBL" id="CAL6089225.1"/>
    </source>
</evidence>
<keyword evidence="3" id="KW-1185">Reference proteome</keyword>
<reference evidence="2 3" key="2">
    <citation type="submission" date="2024-07" db="EMBL/GenBank/DDBJ databases">
        <authorList>
            <person name="Akdeniz Z."/>
        </authorList>
    </citation>
    <scope>NUCLEOTIDE SEQUENCE [LARGE SCALE GENOMIC DNA]</scope>
</reference>
<gene>
    <name evidence="1" type="ORF">HINF_LOCUS22246</name>
    <name evidence="2" type="ORF">HINF_LOCUS64710</name>
</gene>
<reference evidence="1" key="1">
    <citation type="submission" date="2023-06" db="EMBL/GenBank/DDBJ databases">
        <authorList>
            <person name="Kurt Z."/>
        </authorList>
    </citation>
    <scope>NUCLEOTIDE SEQUENCE</scope>
</reference>
<dbReference type="EMBL" id="CATOUU010000574">
    <property type="protein sequence ID" value="CAI9934601.1"/>
    <property type="molecule type" value="Genomic_DNA"/>
</dbReference>
<comment type="caution">
    <text evidence="1">The sequence shown here is derived from an EMBL/GenBank/DDBJ whole genome shotgun (WGS) entry which is preliminary data.</text>
</comment>
<accession>A0AA86TZN8</accession>
<organism evidence="1">
    <name type="scientific">Hexamita inflata</name>
    <dbReference type="NCBI Taxonomy" id="28002"/>
    <lineage>
        <taxon>Eukaryota</taxon>
        <taxon>Metamonada</taxon>
        <taxon>Diplomonadida</taxon>
        <taxon>Hexamitidae</taxon>
        <taxon>Hexamitinae</taxon>
        <taxon>Hexamita</taxon>
    </lineage>
</organism>
<name>A0AA86TZN8_9EUKA</name>
<protein>
    <submittedName>
        <fullName evidence="2">Hypothetical_protein</fullName>
    </submittedName>
</protein>
<evidence type="ECO:0000313" key="3">
    <source>
        <dbReference type="Proteomes" id="UP001642409"/>
    </source>
</evidence>